<name>A0AAV5WG09_9BILA</name>
<comment type="caution">
    <text evidence="3">The sequence shown here is derived from an EMBL/GenBank/DDBJ whole genome shotgun (WGS) entry which is preliminary data.</text>
</comment>
<evidence type="ECO:0000313" key="3">
    <source>
        <dbReference type="EMBL" id="GMT29639.1"/>
    </source>
</evidence>
<dbReference type="PROSITE" id="PS50144">
    <property type="entry name" value="MATH"/>
    <property type="match status" value="1"/>
</dbReference>
<dbReference type="AlphaFoldDB" id="A0AAV5WG09"/>
<dbReference type="Gene3D" id="3.30.710.10">
    <property type="entry name" value="Potassium Channel Kv1.1, Chain A"/>
    <property type="match status" value="1"/>
</dbReference>
<keyword evidence="4" id="KW-1185">Reference proteome</keyword>
<dbReference type="InterPro" id="IPR002083">
    <property type="entry name" value="MATH/TRAF_dom"/>
</dbReference>
<dbReference type="InterPro" id="IPR008974">
    <property type="entry name" value="TRAF-like"/>
</dbReference>
<dbReference type="CDD" id="cd18186">
    <property type="entry name" value="BTB_POZ_ZBTB_KLHL-like"/>
    <property type="match status" value="1"/>
</dbReference>
<feature type="domain" description="MATH" evidence="2">
    <location>
        <begin position="5"/>
        <end position="129"/>
    </location>
</feature>
<dbReference type="SMART" id="SM00225">
    <property type="entry name" value="BTB"/>
    <property type="match status" value="1"/>
</dbReference>
<evidence type="ECO:0008006" key="5">
    <source>
        <dbReference type="Google" id="ProtNLM"/>
    </source>
</evidence>
<dbReference type="Pfam" id="PF00651">
    <property type="entry name" value="BTB"/>
    <property type="match status" value="1"/>
</dbReference>
<evidence type="ECO:0000259" key="1">
    <source>
        <dbReference type="PROSITE" id="PS50097"/>
    </source>
</evidence>
<evidence type="ECO:0000313" key="4">
    <source>
        <dbReference type="Proteomes" id="UP001432322"/>
    </source>
</evidence>
<dbReference type="PROSITE" id="PS50097">
    <property type="entry name" value="BTB"/>
    <property type="match status" value="1"/>
</dbReference>
<dbReference type="Gene3D" id="2.60.210.10">
    <property type="entry name" value="Apoptosis, Tumor Necrosis Factor Receptor Associated Protein 2, Chain A"/>
    <property type="match status" value="1"/>
</dbReference>
<dbReference type="InterPro" id="IPR011333">
    <property type="entry name" value="SKP1/BTB/POZ_sf"/>
</dbReference>
<sequence>DMAEETVIRWEVDNVSKLTKMKYSPITFIADLPWRLAVKVKTVSNESYFTGFLYCNEESDCELWRVVHNTALVLINREDPNKSILEKMKTKCYEKGEIVSGRYLMEFTDLMDESKGFIKDDKVIVEARITIKKVEGVRKALTSNFKEPSVGWDNVILNIEGEKIHVCKQYLSVHSPYFTSLFSGDFVEKNLKEIKLKEVCCEEFIELLLVIYPSYRQITFDSYEFILALADRFQMKYATDQAETYVIKTNKLDTGAKLFLADQYRLPMLKIHCMNSFSYPEDVTCLKDTPEFIQFSDAMNSSLFKKLLELLN</sequence>
<feature type="domain" description="BTB" evidence="1">
    <location>
        <begin position="153"/>
        <end position="220"/>
    </location>
</feature>
<dbReference type="PANTHER" id="PTHR47022">
    <property type="entry name" value="BTB AND MATH DOMAIN-CONTAINING PROTEIN 36-RELATED"/>
    <property type="match status" value="1"/>
</dbReference>
<dbReference type="Proteomes" id="UP001432322">
    <property type="component" value="Unassembled WGS sequence"/>
</dbReference>
<reference evidence="3" key="1">
    <citation type="submission" date="2023-10" db="EMBL/GenBank/DDBJ databases">
        <title>Genome assembly of Pristionchus species.</title>
        <authorList>
            <person name="Yoshida K."/>
            <person name="Sommer R.J."/>
        </authorList>
    </citation>
    <scope>NUCLEOTIDE SEQUENCE</scope>
    <source>
        <strain evidence="3">RS5133</strain>
    </source>
</reference>
<accession>A0AAV5WG09</accession>
<evidence type="ECO:0000259" key="2">
    <source>
        <dbReference type="PROSITE" id="PS50144"/>
    </source>
</evidence>
<dbReference type="SUPFAM" id="SSF49599">
    <property type="entry name" value="TRAF domain-like"/>
    <property type="match status" value="1"/>
</dbReference>
<dbReference type="PANTHER" id="PTHR47022:SF1">
    <property type="entry name" value="BTB AND MATH DOMAIN-CONTAINING PROTEIN 36-RELATED"/>
    <property type="match status" value="1"/>
</dbReference>
<dbReference type="EMBL" id="BTSY01000005">
    <property type="protein sequence ID" value="GMT29639.1"/>
    <property type="molecule type" value="Genomic_DNA"/>
</dbReference>
<dbReference type="Pfam" id="PF22486">
    <property type="entry name" value="MATH_2"/>
    <property type="match status" value="1"/>
</dbReference>
<dbReference type="SUPFAM" id="SSF54695">
    <property type="entry name" value="POZ domain"/>
    <property type="match status" value="1"/>
</dbReference>
<proteinExistence type="predicted"/>
<gene>
    <name evidence="3" type="ORF">PFISCL1PPCAC_20936</name>
</gene>
<protein>
    <recommendedName>
        <fullName evidence="5">BTB domain-containing protein</fullName>
    </recommendedName>
</protein>
<organism evidence="3 4">
    <name type="scientific">Pristionchus fissidentatus</name>
    <dbReference type="NCBI Taxonomy" id="1538716"/>
    <lineage>
        <taxon>Eukaryota</taxon>
        <taxon>Metazoa</taxon>
        <taxon>Ecdysozoa</taxon>
        <taxon>Nematoda</taxon>
        <taxon>Chromadorea</taxon>
        <taxon>Rhabditida</taxon>
        <taxon>Rhabditina</taxon>
        <taxon>Diplogasteromorpha</taxon>
        <taxon>Diplogasteroidea</taxon>
        <taxon>Neodiplogasteridae</taxon>
        <taxon>Pristionchus</taxon>
    </lineage>
</organism>
<dbReference type="InterPro" id="IPR000210">
    <property type="entry name" value="BTB/POZ_dom"/>
</dbReference>
<feature type="non-terminal residue" evidence="3">
    <location>
        <position position="1"/>
    </location>
</feature>